<dbReference type="PANTHER" id="PTHR11774">
    <property type="entry name" value="GERANYLGERANYL TRANSFERASE TYPE BETA SUBUNIT"/>
    <property type="match status" value="1"/>
</dbReference>
<dbReference type="InterPro" id="IPR006311">
    <property type="entry name" value="TAT_signal"/>
</dbReference>
<comment type="similarity">
    <text evidence="2">Belongs to the protein prenyltransferase subunit beta family.</text>
</comment>
<dbReference type="AlphaFoldDB" id="A0AAU7CRD9"/>
<dbReference type="Pfam" id="PF00432">
    <property type="entry name" value="Prenyltrans"/>
    <property type="match status" value="2"/>
</dbReference>
<proteinExistence type="inferred from homology"/>
<dbReference type="SUPFAM" id="SSF48239">
    <property type="entry name" value="Terpenoid cyclases/Protein prenyltransferases"/>
    <property type="match status" value="1"/>
</dbReference>
<keyword evidence="6" id="KW-0677">Repeat</keyword>
<dbReference type="Gene3D" id="1.50.10.20">
    <property type="match status" value="1"/>
</dbReference>
<evidence type="ECO:0000259" key="10">
    <source>
        <dbReference type="Pfam" id="PF00432"/>
    </source>
</evidence>
<sequence>MTPYQSPRQDRGNEFDQGELSGLSRRALLKSMAVAPLCAGLSTFSMAQGSGARELWGSAVEAYLKRLSRPDHGYAWEDQATSHLTPTFAVIGCYRLLGKEPPAKGKLAEFVVSHHPFHLKTLERDLKVYEYQQIQSLLWLGEDASSFREQVKTWNRPSIYPKQYEKHGYPVFRFELMAFLGRKLLDLPLSDLSPEFVPYLLERRRGNGSFNNTPAADSSDGHVMNTWWGLQALDSLGRVEERKQETVAWLQACQTSSGGFTHQPNAEVGGVEDVAYTRAALCALKLLGASPANRERCLQYLASLANADGGFGNRPGWLSNPMATYDALDAFDTLGALEAPPVSRQARRPRSALPADLQVFTIQVEAHGEGSPTEAVALAQRLKIHLWGAKNSSPAWLARAQEIADQGQVPVTFFVANEEYNTWVDVPGMGTYSHTSDIIAPAAADIGPSLANQGVVSWPQFRERRLDPLQKGGGRLLWQFGENEELTRIFLDDSLQRGGFTAISTFHFGNPDFANSEAFLNQYRGQIPFIALQDAHGSESWWFADMTTGFRTLFLARTPTWEGWLEALKNNWVVAVRHDAVSRFETWMHSGSREVVDFVQQQASAWRWWDNPAIQRPLVSLVALTPPMRSRSRGPRKASYFVCDAPGRTRPRVCPRHQWPSW</sequence>
<dbReference type="GO" id="GO:0046872">
    <property type="term" value="F:metal ion binding"/>
    <property type="evidence" value="ECO:0007669"/>
    <property type="project" value="UniProtKB-KW"/>
</dbReference>
<keyword evidence="4" id="KW-0808">Transferase</keyword>
<comment type="cofactor">
    <cofactor evidence="1">
        <name>Zn(2+)</name>
        <dbReference type="ChEBI" id="CHEBI:29105"/>
    </cofactor>
</comment>
<dbReference type="RefSeq" id="WP_406700616.1">
    <property type="nucleotide sequence ID" value="NZ_CP155447.1"/>
</dbReference>
<evidence type="ECO:0000256" key="6">
    <source>
        <dbReference type="ARBA" id="ARBA00022737"/>
    </source>
</evidence>
<dbReference type="InterPro" id="IPR045089">
    <property type="entry name" value="PGGT1B-like"/>
</dbReference>
<feature type="domain" description="Prenyltransferase alpha-alpha toroid" evidence="10">
    <location>
        <begin position="221"/>
        <end position="313"/>
    </location>
</feature>
<gene>
    <name evidence="11" type="ORF">V5E97_17610</name>
</gene>
<evidence type="ECO:0000256" key="2">
    <source>
        <dbReference type="ARBA" id="ARBA00010497"/>
    </source>
</evidence>
<evidence type="ECO:0000256" key="7">
    <source>
        <dbReference type="ARBA" id="ARBA00022833"/>
    </source>
</evidence>
<feature type="domain" description="Prenyltransferase alpha-alpha toroid" evidence="10">
    <location>
        <begin position="57"/>
        <end position="113"/>
    </location>
</feature>
<evidence type="ECO:0000313" key="11">
    <source>
        <dbReference type="EMBL" id="XBH07776.1"/>
    </source>
</evidence>
<organism evidence="11">
    <name type="scientific">Singulisphaera sp. Ch08</name>
    <dbReference type="NCBI Taxonomy" id="3120278"/>
    <lineage>
        <taxon>Bacteria</taxon>
        <taxon>Pseudomonadati</taxon>
        <taxon>Planctomycetota</taxon>
        <taxon>Planctomycetia</taxon>
        <taxon>Isosphaerales</taxon>
        <taxon>Isosphaeraceae</taxon>
        <taxon>Singulisphaera</taxon>
    </lineage>
</organism>
<evidence type="ECO:0000256" key="8">
    <source>
        <dbReference type="ARBA" id="ARBA00030816"/>
    </source>
</evidence>
<dbReference type="InterPro" id="IPR001330">
    <property type="entry name" value="Prenyltrans"/>
</dbReference>
<dbReference type="GO" id="GO:0005968">
    <property type="term" value="C:Rab-protein geranylgeranyltransferase complex"/>
    <property type="evidence" value="ECO:0007669"/>
    <property type="project" value="TreeGrafter"/>
</dbReference>
<evidence type="ECO:0000256" key="1">
    <source>
        <dbReference type="ARBA" id="ARBA00001947"/>
    </source>
</evidence>
<accession>A0AAU7CRD9</accession>
<protein>
    <recommendedName>
        <fullName evidence="8">Geranylgeranyl transferase type II subunit beta</fullName>
    </recommendedName>
    <alternativeName>
        <fullName evidence="9">Type II protein geranyl-geranyltransferase subunit beta</fullName>
    </alternativeName>
</protein>
<dbReference type="PROSITE" id="PS51318">
    <property type="entry name" value="TAT"/>
    <property type="match status" value="1"/>
</dbReference>
<reference evidence="11" key="1">
    <citation type="submission" date="2024-05" db="EMBL/GenBank/DDBJ databases">
        <title>Planctomycetes of the genus Singulisphaera possess chitinolytic capabilities.</title>
        <authorList>
            <person name="Ivanova A."/>
        </authorList>
    </citation>
    <scope>NUCLEOTIDE SEQUENCE</scope>
    <source>
        <strain evidence="11">Ch08T</strain>
    </source>
</reference>
<keyword evidence="7" id="KW-0862">Zinc</keyword>
<dbReference type="PANTHER" id="PTHR11774:SF11">
    <property type="entry name" value="GERANYLGERANYL TRANSFERASE TYPE-2 SUBUNIT BETA"/>
    <property type="match status" value="1"/>
</dbReference>
<dbReference type="EMBL" id="CP155447">
    <property type="protein sequence ID" value="XBH07776.1"/>
    <property type="molecule type" value="Genomic_DNA"/>
</dbReference>
<dbReference type="InterPro" id="IPR008930">
    <property type="entry name" value="Terpenoid_cyclase/PrenylTrfase"/>
</dbReference>
<name>A0AAU7CRD9_9BACT</name>
<evidence type="ECO:0000256" key="4">
    <source>
        <dbReference type="ARBA" id="ARBA00022679"/>
    </source>
</evidence>
<evidence type="ECO:0000256" key="3">
    <source>
        <dbReference type="ARBA" id="ARBA00022602"/>
    </source>
</evidence>
<keyword evidence="3" id="KW-0637">Prenyltransferase</keyword>
<evidence type="ECO:0000256" key="9">
    <source>
        <dbReference type="ARBA" id="ARBA00032766"/>
    </source>
</evidence>
<dbReference type="GO" id="GO:0004663">
    <property type="term" value="F:Rab geranylgeranyltransferase activity"/>
    <property type="evidence" value="ECO:0007669"/>
    <property type="project" value="TreeGrafter"/>
</dbReference>
<keyword evidence="5" id="KW-0479">Metal-binding</keyword>
<evidence type="ECO:0000256" key="5">
    <source>
        <dbReference type="ARBA" id="ARBA00022723"/>
    </source>
</evidence>